<proteinExistence type="predicted"/>
<dbReference type="AlphaFoldDB" id="A0A226F3R9"/>
<dbReference type="Proteomes" id="UP000198287">
    <property type="component" value="Unassembled WGS sequence"/>
</dbReference>
<gene>
    <name evidence="2" type="ORF">Fcan01_02032</name>
</gene>
<evidence type="ECO:0000313" key="3">
    <source>
        <dbReference type="Proteomes" id="UP000198287"/>
    </source>
</evidence>
<protein>
    <submittedName>
        <fullName evidence="2">Uncharacterized protein</fullName>
    </submittedName>
</protein>
<organism evidence="2 3">
    <name type="scientific">Folsomia candida</name>
    <name type="common">Springtail</name>
    <dbReference type="NCBI Taxonomy" id="158441"/>
    <lineage>
        <taxon>Eukaryota</taxon>
        <taxon>Metazoa</taxon>
        <taxon>Ecdysozoa</taxon>
        <taxon>Arthropoda</taxon>
        <taxon>Hexapoda</taxon>
        <taxon>Collembola</taxon>
        <taxon>Entomobryomorpha</taxon>
        <taxon>Isotomoidea</taxon>
        <taxon>Isotomidae</taxon>
        <taxon>Proisotominae</taxon>
        <taxon>Folsomia</taxon>
    </lineage>
</organism>
<keyword evidence="3" id="KW-1185">Reference proteome</keyword>
<name>A0A226F3R9_FOLCA</name>
<reference evidence="2 3" key="1">
    <citation type="submission" date="2015-12" db="EMBL/GenBank/DDBJ databases">
        <title>The genome of Folsomia candida.</title>
        <authorList>
            <person name="Faddeeva A."/>
            <person name="Derks M.F."/>
            <person name="Anvar Y."/>
            <person name="Smit S."/>
            <person name="Van Straalen N."/>
            <person name="Roelofs D."/>
        </authorList>
    </citation>
    <scope>NUCLEOTIDE SEQUENCE [LARGE SCALE GENOMIC DNA]</scope>
    <source>
        <strain evidence="2 3">VU population</strain>
        <tissue evidence="2">Whole body</tissue>
    </source>
</reference>
<feature type="compositionally biased region" description="Polar residues" evidence="1">
    <location>
        <begin position="185"/>
        <end position="200"/>
    </location>
</feature>
<evidence type="ECO:0000313" key="2">
    <source>
        <dbReference type="EMBL" id="OXA64432.1"/>
    </source>
</evidence>
<feature type="region of interest" description="Disordered" evidence="1">
    <location>
        <begin position="159"/>
        <end position="205"/>
    </location>
</feature>
<sequence length="323" mass="36763">MNYSVFPSGVYSVPDVRLIRQGFYGERPTSFIRPGLPITPVNMLPYQGGSIPYGYTLVPNTTVVPQQRLMMCQPGIRTTYSVVDDDEDVDDYVPIRPKKRSQDVISEIMDSPEMDEFSAQTREIRRNADAVLQRLNTTKPTSRATDFFKSYDYDTRPLVQRYPSPLPERHLPRSSPYLEEDDEPCTSSWRSRGLNSSYPSSLRPCGVSSMSLTKDRIRSVYADLDEPVSYKTPKSYDFSHPDYSGIKTPRGSVQSEINRKAMLKEPSRSIGIGRSSSLRTPRERITQDASDVRNNISIRAHYAAMREAANRDVNIRKPKDIMP</sequence>
<accession>A0A226F3R9</accession>
<dbReference type="OrthoDB" id="10660008at2759"/>
<evidence type="ECO:0000256" key="1">
    <source>
        <dbReference type="SAM" id="MobiDB-lite"/>
    </source>
</evidence>
<comment type="caution">
    <text evidence="2">The sequence shown here is derived from an EMBL/GenBank/DDBJ whole genome shotgun (WGS) entry which is preliminary data.</text>
</comment>
<dbReference type="EMBL" id="LNIX01000001">
    <property type="protein sequence ID" value="OXA64432.1"/>
    <property type="molecule type" value="Genomic_DNA"/>
</dbReference>